<evidence type="ECO:0000313" key="6">
    <source>
        <dbReference type="Proteomes" id="UP001177003"/>
    </source>
</evidence>
<dbReference type="EMBL" id="OX465086">
    <property type="protein sequence ID" value="CAI9262141.1"/>
    <property type="molecule type" value="Genomic_DNA"/>
</dbReference>
<proteinExistence type="inferred from homology"/>
<keyword evidence="2 4" id="KW-0689">Ribosomal protein</keyword>
<dbReference type="InterPro" id="IPR038551">
    <property type="entry name" value="Ribosomal_eS26_sf"/>
</dbReference>
<dbReference type="GO" id="GO:0003729">
    <property type="term" value="F:mRNA binding"/>
    <property type="evidence" value="ECO:0007669"/>
    <property type="project" value="TreeGrafter"/>
</dbReference>
<dbReference type="Pfam" id="PF01283">
    <property type="entry name" value="Ribosomal_S26e"/>
    <property type="match status" value="1"/>
</dbReference>
<evidence type="ECO:0000256" key="2">
    <source>
        <dbReference type="ARBA" id="ARBA00022980"/>
    </source>
</evidence>
<dbReference type="GO" id="GO:0003735">
    <property type="term" value="F:structural constituent of ribosome"/>
    <property type="evidence" value="ECO:0007669"/>
    <property type="project" value="InterPro"/>
</dbReference>
<evidence type="ECO:0000256" key="3">
    <source>
        <dbReference type="ARBA" id="ARBA00023274"/>
    </source>
</evidence>
<dbReference type="Proteomes" id="UP001177003">
    <property type="component" value="Chromosome 0"/>
</dbReference>
<gene>
    <name evidence="5" type="ORF">LSALG_LOCUS2895</name>
</gene>
<evidence type="ECO:0000256" key="4">
    <source>
        <dbReference type="RuleBase" id="RU363128"/>
    </source>
</evidence>
<keyword evidence="6" id="KW-1185">Reference proteome</keyword>
<comment type="similarity">
    <text evidence="1 4">Belongs to the eukaryotic ribosomal protein eS26 family.</text>
</comment>
<reference evidence="5" key="1">
    <citation type="submission" date="2023-04" db="EMBL/GenBank/DDBJ databases">
        <authorList>
            <person name="Vijverberg K."/>
            <person name="Xiong W."/>
            <person name="Schranz E."/>
        </authorList>
    </citation>
    <scope>NUCLEOTIDE SEQUENCE</scope>
</reference>
<protein>
    <recommendedName>
        <fullName evidence="4">40S ribosomal protein S26</fullName>
    </recommendedName>
</protein>
<dbReference type="GO" id="GO:0006412">
    <property type="term" value="P:translation"/>
    <property type="evidence" value="ECO:0007669"/>
    <property type="project" value="InterPro"/>
</dbReference>
<name>A0AA35Y804_LACSI</name>
<accession>A0AA35Y804</accession>
<organism evidence="5 6">
    <name type="scientific">Lactuca saligna</name>
    <name type="common">Willowleaf lettuce</name>
    <dbReference type="NCBI Taxonomy" id="75948"/>
    <lineage>
        <taxon>Eukaryota</taxon>
        <taxon>Viridiplantae</taxon>
        <taxon>Streptophyta</taxon>
        <taxon>Embryophyta</taxon>
        <taxon>Tracheophyta</taxon>
        <taxon>Spermatophyta</taxon>
        <taxon>Magnoliopsida</taxon>
        <taxon>eudicotyledons</taxon>
        <taxon>Gunneridae</taxon>
        <taxon>Pentapetalae</taxon>
        <taxon>asterids</taxon>
        <taxon>campanulids</taxon>
        <taxon>Asterales</taxon>
        <taxon>Asteraceae</taxon>
        <taxon>Cichorioideae</taxon>
        <taxon>Cichorieae</taxon>
        <taxon>Lactucinae</taxon>
        <taxon>Lactuca</taxon>
    </lineage>
</organism>
<keyword evidence="3 4" id="KW-0687">Ribonucleoprotein</keyword>
<sequence length="90" mass="10547">MALNFQYIDRFTEYISKLLREETEDVTSMIVAMLSLIDTPIVDKVIKRFLVRNIVDQAAVRDDQEACAFEQYTLPKLYLKMQYYVSCAIP</sequence>
<dbReference type="PANTHER" id="PTHR12538:SF0">
    <property type="entry name" value="40S RIBOSOMAL PROTEIN S26"/>
    <property type="match status" value="1"/>
</dbReference>
<evidence type="ECO:0000256" key="1">
    <source>
        <dbReference type="ARBA" id="ARBA00008596"/>
    </source>
</evidence>
<dbReference type="Gene3D" id="3.30.1740.20">
    <property type="entry name" value="Ribosomal protein S26e"/>
    <property type="match status" value="1"/>
</dbReference>
<evidence type="ECO:0000313" key="5">
    <source>
        <dbReference type="EMBL" id="CAI9262141.1"/>
    </source>
</evidence>
<dbReference type="PANTHER" id="PTHR12538">
    <property type="entry name" value="40S RIBOSOMAL PROTEIN S26"/>
    <property type="match status" value="1"/>
</dbReference>
<dbReference type="InterPro" id="IPR000892">
    <property type="entry name" value="Ribosomal_eS26"/>
</dbReference>
<dbReference type="AlphaFoldDB" id="A0AA35Y804"/>
<dbReference type="GO" id="GO:0022627">
    <property type="term" value="C:cytosolic small ribosomal subunit"/>
    <property type="evidence" value="ECO:0007669"/>
    <property type="project" value="TreeGrafter"/>
</dbReference>